<dbReference type="PANTHER" id="PTHR43150:SF2">
    <property type="entry name" value="HYPERKINETIC, ISOFORM M"/>
    <property type="match status" value="1"/>
</dbReference>
<proteinExistence type="predicted"/>
<name>A0ABN7PSI8_TIMPD</name>
<keyword evidence="1" id="KW-0521">NADP</keyword>
<keyword evidence="2" id="KW-0560">Oxidoreductase</keyword>
<evidence type="ECO:0000256" key="1">
    <source>
        <dbReference type="ARBA" id="ARBA00022857"/>
    </source>
</evidence>
<gene>
    <name evidence="3" type="ORF">TPAB3V08_LOCUS15481</name>
</gene>
<dbReference type="EMBL" id="CAJPIN010093180">
    <property type="protein sequence ID" value="CAG2068538.1"/>
    <property type="molecule type" value="Genomic_DNA"/>
</dbReference>
<protein>
    <submittedName>
        <fullName evidence="3">Uncharacterized protein</fullName>
    </submittedName>
</protein>
<dbReference type="PANTHER" id="PTHR43150">
    <property type="entry name" value="HYPERKINETIC, ISOFORM M"/>
    <property type="match status" value="1"/>
</dbReference>
<evidence type="ECO:0000313" key="4">
    <source>
        <dbReference type="Proteomes" id="UP001153148"/>
    </source>
</evidence>
<dbReference type="Gene3D" id="3.20.20.100">
    <property type="entry name" value="NADP-dependent oxidoreductase domain"/>
    <property type="match status" value="1"/>
</dbReference>
<evidence type="ECO:0000313" key="3">
    <source>
        <dbReference type="EMBL" id="CAG2068538.1"/>
    </source>
</evidence>
<evidence type="ECO:0000256" key="2">
    <source>
        <dbReference type="ARBA" id="ARBA00023002"/>
    </source>
</evidence>
<dbReference type="SUPFAM" id="SSF51430">
    <property type="entry name" value="NAD(P)-linked oxidoreductase"/>
    <property type="match status" value="1"/>
</dbReference>
<comment type="caution">
    <text evidence="3">The sequence shown here is derived from an EMBL/GenBank/DDBJ whole genome shotgun (WGS) entry which is preliminary data.</text>
</comment>
<dbReference type="InterPro" id="IPR036812">
    <property type="entry name" value="NAD(P)_OxRdtase_dom_sf"/>
</dbReference>
<keyword evidence="4" id="KW-1185">Reference proteome</keyword>
<accession>A0ABN7PSI8</accession>
<sequence length="87" mass="9580">MFCREKTELYMPELYNKIGVGLMTWSPLTMGLVSGKLEDGGMPLFARASFKVRTDPSDGGQSVNGGLLVADDDMDNMFIDEIEDLVV</sequence>
<dbReference type="Proteomes" id="UP001153148">
    <property type="component" value="Unassembled WGS sequence"/>
</dbReference>
<dbReference type="InterPro" id="IPR005399">
    <property type="entry name" value="K_chnl_volt-dep_bsu_KCNAB-rel"/>
</dbReference>
<reference evidence="3" key="1">
    <citation type="submission" date="2021-03" db="EMBL/GenBank/DDBJ databases">
        <authorList>
            <person name="Tran Van P."/>
        </authorList>
    </citation>
    <scope>NUCLEOTIDE SEQUENCE</scope>
</reference>
<organism evidence="3 4">
    <name type="scientific">Timema podura</name>
    <name type="common">Walking stick</name>
    <dbReference type="NCBI Taxonomy" id="61482"/>
    <lineage>
        <taxon>Eukaryota</taxon>
        <taxon>Metazoa</taxon>
        <taxon>Ecdysozoa</taxon>
        <taxon>Arthropoda</taxon>
        <taxon>Hexapoda</taxon>
        <taxon>Insecta</taxon>
        <taxon>Pterygota</taxon>
        <taxon>Neoptera</taxon>
        <taxon>Polyneoptera</taxon>
        <taxon>Phasmatodea</taxon>
        <taxon>Timematodea</taxon>
        <taxon>Timematoidea</taxon>
        <taxon>Timematidae</taxon>
        <taxon>Timema</taxon>
    </lineage>
</organism>